<feature type="chain" id="PRO_5032509852" description="Peptidase M14 domain-containing protein" evidence="15">
    <location>
        <begin position="21"/>
        <end position="422"/>
    </location>
</feature>
<proteinExistence type="inferred from homology"/>
<comment type="subcellular location">
    <subcellularLocation>
        <location evidence="2">Secreted</location>
    </subcellularLocation>
</comment>
<dbReference type="InterPro" id="IPR003146">
    <property type="entry name" value="M14A_act_pep"/>
</dbReference>
<evidence type="ECO:0000256" key="3">
    <source>
        <dbReference type="ARBA" id="ARBA00005988"/>
    </source>
</evidence>
<evidence type="ECO:0000256" key="15">
    <source>
        <dbReference type="SAM" id="SignalP"/>
    </source>
</evidence>
<dbReference type="GO" id="GO:0004181">
    <property type="term" value="F:metallocarboxypeptidase activity"/>
    <property type="evidence" value="ECO:0007669"/>
    <property type="project" value="InterPro"/>
</dbReference>
<dbReference type="PANTHER" id="PTHR11705:SF91">
    <property type="entry name" value="FI01817P-RELATED"/>
    <property type="match status" value="1"/>
</dbReference>
<comment type="cofactor">
    <cofactor evidence="1">
        <name>Zn(2+)</name>
        <dbReference type="ChEBI" id="CHEBI:29105"/>
    </cofactor>
</comment>
<evidence type="ECO:0000256" key="4">
    <source>
        <dbReference type="ARBA" id="ARBA00022525"/>
    </source>
</evidence>
<evidence type="ECO:0000256" key="7">
    <source>
        <dbReference type="ARBA" id="ARBA00022723"/>
    </source>
</evidence>
<dbReference type="PANTHER" id="PTHR11705">
    <property type="entry name" value="PROTEASE FAMILY M14 CARBOXYPEPTIDASE A,B"/>
    <property type="match status" value="1"/>
</dbReference>
<feature type="domain" description="Peptidase M14" evidence="16">
    <location>
        <begin position="119"/>
        <end position="420"/>
    </location>
</feature>
<dbReference type="InterPro" id="IPR036990">
    <property type="entry name" value="M14A-like_propep"/>
</dbReference>
<dbReference type="InterPro" id="IPR000834">
    <property type="entry name" value="Peptidase_M14"/>
</dbReference>
<evidence type="ECO:0000256" key="13">
    <source>
        <dbReference type="ARBA" id="ARBA00057299"/>
    </source>
</evidence>
<keyword evidence="9" id="KW-0378">Hydrolase</keyword>
<evidence type="ECO:0000256" key="5">
    <source>
        <dbReference type="ARBA" id="ARBA00022645"/>
    </source>
</evidence>
<dbReference type="CDD" id="cd03860">
    <property type="entry name" value="M14_CP_A-B_like"/>
    <property type="match status" value="1"/>
</dbReference>
<keyword evidence="5" id="KW-0121">Carboxypeptidase</keyword>
<comment type="function">
    <text evidence="13">Involved in the digestion of the blood meal.</text>
</comment>
<evidence type="ECO:0000256" key="8">
    <source>
        <dbReference type="ARBA" id="ARBA00022729"/>
    </source>
</evidence>
<keyword evidence="12" id="KW-1015">Disulfide bond</keyword>
<dbReference type="SUPFAM" id="SSF54897">
    <property type="entry name" value="Protease propeptides/inhibitors"/>
    <property type="match status" value="1"/>
</dbReference>
<evidence type="ECO:0000313" key="18">
    <source>
        <dbReference type="Proteomes" id="UP000663879"/>
    </source>
</evidence>
<keyword evidence="7" id="KW-0479">Metal-binding</keyword>
<name>A0A813VLF6_9BILA</name>
<gene>
    <name evidence="17" type="ORF">OXX778_LOCUS8361</name>
</gene>
<evidence type="ECO:0000259" key="16">
    <source>
        <dbReference type="PROSITE" id="PS52035"/>
    </source>
</evidence>
<dbReference type="AlphaFoldDB" id="A0A813VLF6"/>
<feature type="active site" description="Proton donor/acceptor" evidence="14">
    <location>
        <position position="381"/>
    </location>
</feature>
<dbReference type="GO" id="GO:0005615">
    <property type="term" value="C:extracellular space"/>
    <property type="evidence" value="ECO:0007669"/>
    <property type="project" value="TreeGrafter"/>
</dbReference>
<evidence type="ECO:0000256" key="2">
    <source>
        <dbReference type="ARBA" id="ARBA00004613"/>
    </source>
</evidence>
<evidence type="ECO:0000256" key="1">
    <source>
        <dbReference type="ARBA" id="ARBA00001947"/>
    </source>
</evidence>
<accession>A0A813VLF6</accession>
<keyword evidence="4" id="KW-0964">Secreted</keyword>
<comment type="caution">
    <text evidence="17">The sequence shown here is derived from an EMBL/GenBank/DDBJ whole genome shotgun (WGS) entry which is preliminary data.</text>
</comment>
<keyword evidence="18" id="KW-1185">Reference proteome</keyword>
<keyword evidence="11" id="KW-0482">Metalloprotease</keyword>
<keyword evidence="10" id="KW-0862">Zinc</keyword>
<dbReference type="Pfam" id="PF02244">
    <property type="entry name" value="Propep_M14"/>
    <property type="match status" value="1"/>
</dbReference>
<evidence type="ECO:0000256" key="6">
    <source>
        <dbReference type="ARBA" id="ARBA00022670"/>
    </source>
</evidence>
<dbReference type="EMBL" id="CAJNOC010001143">
    <property type="protein sequence ID" value="CAF0839173.1"/>
    <property type="molecule type" value="Genomic_DNA"/>
</dbReference>
<dbReference type="PRINTS" id="PR00765">
    <property type="entry name" value="CRBOXYPTASEA"/>
</dbReference>
<dbReference type="PROSITE" id="PS52035">
    <property type="entry name" value="PEPTIDASE_M14"/>
    <property type="match status" value="1"/>
</dbReference>
<comment type="similarity">
    <text evidence="3 14">Belongs to the peptidase M14 family.</text>
</comment>
<dbReference type="Pfam" id="PF00246">
    <property type="entry name" value="Peptidase_M14"/>
    <property type="match status" value="1"/>
</dbReference>
<protein>
    <recommendedName>
        <fullName evidence="16">Peptidase M14 domain-containing protein</fullName>
    </recommendedName>
</protein>
<feature type="signal peptide" evidence="15">
    <location>
        <begin position="1"/>
        <end position="20"/>
    </location>
</feature>
<dbReference type="OrthoDB" id="3626597at2759"/>
<dbReference type="GO" id="GO:0008270">
    <property type="term" value="F:zinc ion binding"/>
    <property type="evidence" value="ECO:0007669"/>
    <property type="project" value="InterPro"/>
</dbReference>
<evidence type="ECO:0000256" key="11">
    <source>
        <dbReference type="ARBA" id="ARBA00023049"/>
    </source>
</evidence>
<dbReference type="SUPFAM" id="SSF53187">
    <property type="entry name" value="Zn-dependent exopeptidases"/>
    <property type="match status" value="1"/>
</dbReference>
<dbReference type="Gene3D" id="3.30.70.340">
    <property type="entry name" value="Metallocarboxypeptidase-like"/>
    <property type="match status" value="1"/>
</dbReference>
<dbReference type="PROSITE" id="PS51257">
    <property type="entry name" value="PROKAR_LIPOPROTEIN"/>
    <property type="match status" value="1"/>
</dbReference>
<reference evidence="17" key="1">
    <citation type="submission" date="2021-02" db="EMBL/GenBank/DDBJ databases">
        <authorList>
            <person name="Nowell W R."/>
        </authorList>
    </citation>
    <scope>NUCLEOTIDE SEQUENCE</scope>
    <source>
        <strain evidence="17">Ploen Becks lab</strain>
    </source>
</reference>
<evidence type="ECO:0000256" key="14">
    <source>
        <dbReference type="PROSITE-ProRule" id="PRU01379"/>
    </source>
</evidence>
<sequence length="422" mass="47819">MNLKISLCLAIAFVGCLVQAEQFSFTNYKLVSVLPKTPVHVKLISEWEENPDFDIWTRIKGVEERVNVLLSPNAYLKYSNFFELFKIPFSIVEENMQSRIEEQERSMALSRNSKNIVGRFARYSEIMSFIDNLAADYPNLVTSKVVGQTHEGRNLKVAVIKTPGSKRKVWIDCGIHAREWITPASCIWTINKLVTGYNDFDPAIVSLLNYFEFHIMPLHNPDGYEYSHTTYRLWRKNRKPNRNNPSCIGVDLNRNYGYKWMTGGSSSQPCSDIYAGPSADSELETQAVENYIKQYLGEWDTFLTIHTYGQWWFTSWGFTYDDPPNYDDLKAKAKIGVDAIKEVNGTVFTYGSSAQILYIASGGSDDWAVGEAGIKYSFCLELRPGQTGPDSNYGFTLPEDRAPLAGEETFAGIAAFLNSIKV</sequence>
<evidence type="ECO:0000256" key="10">
    <source>
        <dbReference type="ARBA" id="ARBA00022833"/>
    </source>
</evidence>
<evidence type="ECO:0000313" key="17">
    <source>
        <dbReference type="EMBL" id="CAF0839173.1"/>
    </source>
</evidence>
<evidence type="ECO:0000256" key="9">
    <source>
        <dbReference type="ARBA" id="ARBA00022801"/>
    </source>
</evidence>
<keyword evidence="8 15" id="KW-0732">Signal</keyword>
<dbReference type="GO" id="GO:0006508">
    <property type="term" value="P:proteolysis"/>
    <property type="evidence" value="ECO:0007669"/>
    <property type="project" value="UniProtKB-KW"/>
</dbReference>
<organism evidence="17 18">
    <name type="scientific">Brachionus calyciflorus</name>
    <dbReference type="NCBI Taxonomy" id="104777"/>
    <lineage>
        <taxon>Eukaryota</taxon>
        <taxon>Metazoa</taxon>
        <taxon>Spiralia</taxon>
        <taxon>Gnathifera</taxon>
        <taxon>Rotifera</taxon>
        <taxon>Eurotatoria</taxon>
        <taxon>Monogononta</taxon>
        <taxon>Pseudotrocha</taxon>
        <taxon>Ploima</taxon>
        <taxon>Brachionidae</taxon>
        <taxon>Brachionus</taxon>
    </lineage>
</organism>
<dbReference type="FunFam" id="3.40.630.10:FF:000040">
    <property type="entry name" value="zinc carboxypeptidase"/>
    <property type="match status" value="1"/>
</dbReference>
<dbReference type="Proteomes" id="UP000663879">
    <property type="component" value="Unassembled WGS sequence"/>
</dbReference>
<dbReference type="Gene3D" id="3.40.630.10">
    <property type="entry name" value="Zn peptidases"/>
    <property type="match status" value="1"/>
</dbReference>
<evidence type="ECO:0000256" key="12">
    <source>
        <dbReference type="ARBA" id="ARBA00023157"/>
    </source>
</evidence>
<keyword evidence="6" id="KW-0645">Protease</keyword>
<dbReference type="SMART" id="SM00631">
    <property type="entry name" value="Zn_pept"/>
    <property type="match status" value="1"/>
</dbReference>